<dbReference type="FunFam" id="1.10.150.210:FF:000001">
    <property type="entry name" value="Phosphoserine phosphatase"/>
    <property type="match status" value="1"/>
</dbReference>
<evidence type="ECO:0000313" key="17">
    <source>
        <dbReference type="Proteomes" id="UP000235387"/>
    </source>
</evidence>
<evidence type="ECO:0000259" key="15">
    <source>
        <dbReference type="Pfam" id="PF18429"/>
    </source>
</evidence>
<comment type="catalytic activity">
    <reaction evidence="12">
        <text>O-phospho-L-serine + H2O = L-serine + phosphate</text>
        <dbReference type="Rhea" id="RHEA:21208"/>
        <dbReference type="ChEBI" id="CHEBI:15377"/>
        <dbReference type="ChEBI" id="CHEBI:33384"/>
        <dbReference type="ChEBI" id="CHEBI:43474"/>
        <dbReference type="ChEBI" id="CHEBI:57524"/>
        <dbReference type="EC" id="3.1.3.3"/>
    </reaction>
</comment>
<accession>A0A2N7LHH9</accession>
<keyword evidence="7" id="KW-0479">Metal-binding</keyword>
<dbReference type="CDD" id="cd07500">
    <property type="entry name" value="HAD_PSP"/>
    <property type="match status" value="1"/>
</dbReference>
<dbReference type="Pfam" id="PF18429">
    <property type="entry name" value="DUF5609"/>
    <property type="match status" value="1"/>
</dbReference>
<feature type="active site" description="Nucleophile" evidence="14">
    <location>
        <position position="111"/>
    </location>
</feature>
<evidence type="ECO:0000256" key="10">
    <source>
        <dbReference type="ARBA" id="ARBA00023299"/>
    </source>
</evidence>
<evidence type="ECO:0000256" key="7">
    <source>
        <dbReference type="ARBA" id="ARBA00022723"/>
    </source>
</evidence>
<dbReference type="AlphaFoldDB" id="A0A2N7LHH9"/>
<dbReference type="EC" id="3.1.3.3" evidence="4"/>
<dbReference type="InterPro" id="IPR050582">
    <property type="entry name" value="HAD-like_SerB"/>
</dbReference>
<evidence type="ECO:0000256" key="12">
    <source>
        <dbReference type="ARBA" id="ARBA00048138"/>
    </source>
</evidence>
<dbReference type="GO" id="GO:0000287">
    <property type="term" value="F:magnesium ion binding"/>
    <property type="evidence" value="ECO:0007669"/>
    <property type="project" value="TreeGrafter"/>
</dbReference>
<dbReference type="SFLD" id="SFLDS00003">
    <property type="entry name" value="Haloacid_Dehalogenase"/>
    <property type="match status" value="1"/>
</dbReference>
<evidence type="ECO:0000313" key="16">
    <source>
        <dbReference type="EMBL" id="PMN95078.1"/>
    </source>
</evidence>
<sequence length="323" mass="35165">MDATSVFAIKKHTKLLTRFPSIRHFRPSDCRQAGWMLYGFHISPSYLDDFAFLTGEAVKPLAGWTVGPYEVLLMRGELTPEMMALADALSLDCALLDNIPNLFEPGLALFDMDSTAIQIECIDEIAKLAGVGEQVAAVTERAMQGELDFEQSLRERVGTLKGTDVSVLEQVRDSLPLMPGMRQLTASLQARGWKVAIASGGFTWFSDSLRDQLSLAHAESNQLVIENGKLTGEVAGQVVDAQRKADILDDLTYRYELTPTNTIAVGDGANDLKMMSAAGLGIAYHAKPKVQKEAQVAIRHADLGGVLCVLSASLLPQRLSWKG</sequence>
<organism evidence="16 17">
    <name type="scientific">Enterovibrio norvegicus</name>
    <dbReference type="NCBI Taxonomy" id="188144"/>
    <lineage>
        <taxon>Bacteria</taxon>
        <taxon>Pseudomonadati</taxon>
        <taxon>Pseudomonadota</taxon>
        <taxon>Gammaproteobacteria</taxon>
        <taxon>Vibrionales</taxon>
        <taxon>Vibrionaceae</taxon>
        <taxon>Enterovibrio</taxon>
    </lineage>
</organism>
<dbReference type="SFLD" id="SFLDG01136">
    <property type="entry name" value="C1.6:_Phosphoserine_Phosphatas"/>
    <property type="match status" value="1"/>
</dbReference>
<comment type="similarity">
    <text evidence="3">Belongs to the HAD-like hydrolase superfamily. SerB family.</text>
</comment>
<dbReference type="Proteomes" id="UP000235387">
    <property type="component" value="Unassembled WGS sequence"/>
</dbReference>
<dbReference type="Gene3D" id="3.30.70.2020">
    <property type="match status" value="1"/>
</dbReference>
<dbReference type="SFLD" id="SFLDF00029">
    <property type="entry name" value="phosphoserine_phosphatase"/>
    <property type="match status" value="1"/>
</dbReference>
<comment type="caution">
    <text evidence="16">The sequence shown here is derived from an EMBL/GenBank/DDBJ whole genome shotgun (WGS) entry which is preliminary data.</text>
</comment>
<feature type="active site" description="Proton donor" evidence="14">
    <location>
        <position position="113"/>
    </location>
</feature>
<name>A0A2N7LHH9_9GAMM</name>
<protein>
    <recommendedName>
        <fullName evidence="5">Phosphoserine phosphatase</fullName>
        <ecNumber evidence="4">3.1.3.3</ecNumber>
    </recommendedName>
    <alternativeName>
        <fullName evidence="11">O-phosphoserine phosphohydrolase</fullName>
    </alternativeName>
</protein>
<dbReference type="Gene3D" id="3.40.50.1000">
    <property type="entry name" value="HAD superfamily/HAD-like"/>
    <property type="match status" value="1"/>
</dbReference>
<evidence type="ECO:0000256" key="8">
    <source>
        <dbReference type="ARBA" id="ARBA00022801"/>
    </source>
</evidence>
<dbReference type="EMBL" id="MDAL01000001">
    <property type="protein sequence ID" value="PMN95078.1"/>
    <property type="molecule type" value="Genomic_DNA"/>
</dbReference>
<dbReference type="InterPro" id="IPR023214">
    <property type="entry name" value="HAD_sf"/>
</dbReference>
<dbReference type="GO" id="GO:0036424">
    <property type="term" value="F:L-phosphoserine phosphatase activity"/>
    <property type="evidence" value="ECO:0007669"/>
    <property type="project" value="InterPro"/>
</dbReference>
<evidence type="ECO:0000256" key="5">
    <source>
        <dbReference type="ARBA" id="ARBA00015196"/>
    </source>
</evidence>
<evidence type="ECO:0000256" key="3">
    <source>
        <dbReference type="ARBA" id="ARBA00009184"/>
    </source>
</evidence>
<keyword evidence="10" id="KW-0718">Serine biosynthesis</keyword>
<dbReference type="STRING" id="1190603.A1OO_03080"/>
<dbReference type="PANTHER" id="PTHR43344">
    <property type="entry name" value="PHOSPHOSERINE PHOSPHATASE"/>
    <property type="match status" value="1"/>
</dbReference>
<dbReference type="FunFam" id="3.40.50.1000:FF:000048">
    <property type="entry name" value="Phosphoserine phosphatase"/>
    <property type="match status" value="1"/>
</dbReference>
<comment type="pathway">
    <text evidence="2">Amino-acid biosynthesis; L-serine biosynthesis; L-serine from 3-phospho-D-glycerate: step 3/3.</text>
</comment>
<dbReference type="Pfam" id="PF00702">
    <property type="entry name" value="Hydrolase"/>
    <property type="match status" value="1"/>
</dbReference>
<evidence type="ECO:0000256" key="13">
    <source>
        <dbReference type="ARBA" id="ARBA00048523"/>
    </source>
</evidence>
<dbReference type="SFLD" id="SFLDG01137">
    <property type="entry name" value="C1.6.1:_Phosphoserine_Phosphat"/>
    <property type="match status" value="1"/>
</dbReference>
<proteinExistence type="inferred from homology"/>
<evidence type="ECO:0000256" key="14">
    <source>
        <dbReference type="PIRSR" id="PIRSR604469-1"/>
    </source>
</evidence>
<comment type="catalytic activity">
    <reaction evidence="13">
        <text>O-phospho-D-serine + H2O = D-serine + phosphate</text>
        <dbReference type="Rhea" id="RHEA:24873"/>
        <dbReference type="ChEBI" id="CHEBI:15377"/>
        <dbReference type="ChEBI" id="CHEBI:35247"/>
        <dbReference type="ChEBI" id="CHEBI:43474"/>
        <dbReference type="ChEBI" id="CHEBI:58680"/>
        <dbReference type="EC" id="3.1.3.3"/>
    </reaction>
</comment>
<keyword evidence="9" id="KW-0460">Magnesium</keyword>
<evidence type="ECO:0000256" key="6">
    <source>
        <dbReference type="ARBA" id="ARBA00022605"/>
    </source>
</evidence>
<dbReference type="PANTHER" id="PTHR43344:SF2">
    <property type="entry name" value="PHOSPHOSERINE PHOSPHATASE"/>
    <property type="match status" value="1"/>
</dbReference>
<dbReference type="InterPro" id="IPR004469">
    <property type="entry name" value="PSP"/>
</dbReference>
<keyword evidence="6" id="KW-0028">Amino-acid biosynthesis</keyword>
<evidence type="ECO:0000256" key="1">
    <source>
        <dbReference type="ARBA" id="ARBA00001946"/>
    </source>
</evidence>
<evidence type="ECO:0000256" key="2">
    <source>
        <dbReference type="ARBA" id="ARBA00005135"/>
    </source>
</evidence>
<dbReference type="Gene3D" id="1.10.150.210">
    <property type="entry name" value="Phosphoserine phosphatase, domain 2"/>
    <property type="match status" value="1"/>
</dbReference>
<gene>
    <name evidence="16" type="ORF">BCT23_00050</name>
</gene>
<dbReference type="RefSeq" id="WP_102389593.1">
    <property type="nucleotide sequence ID" value="NZ_MDAL01000001.1"/>
</dbReference>
<dbReference type="NCBIfam" id="TIGR01488">
    <property type="entry name" value="HAD-SF-IB"/>
    <property type="match status" value="1"/>
</dbReference>
<dbReference type="GO" id="GO:0006564">
    <property type="term" value="P:L-serine biosynthetic process"/>
    <property type="evidence" value="ECO:0007669"/>
    <property type="project" value="UniProtKB-KW"/>
</dbReference>
<evidence type="ECO:0000256" key="9">
    <source>
        <dbReference type="ARBA" id="ARBA00022842"/>
    </source>
</evidence>
<dbReference type="UniPathway" id="UPA00135">
    <property type="reaction ID" value="UER00198"/>
</dbReference>
<reference evidence="17" key="1">
    <citation type="submission" date="2016-07" db="EMBL/GenBank/DDBJ databases">
        <title>Nontailed viruses are major unrecognized killers of bacteria in the ocean.</title>
        <authorList>
            <person name="Kauffman K."/>
            <person name="Hussain F."/>
            <person name="Yang J."/>
            <person name="Arevalo P."/>
            <person name="Brown J."/>
            <person name="Cutler M."/>
            <person name="Kelly L."/>
            <person name="Polz M.F."/>
        </authorList>
    </citation>
    <scope>NUCLEOTIDE SEQUENCE [LARGE SCALE GENOMIC DNA]</scope>
    <source>
        <strain evidence="17">10N.261.45.A10</strain>
    </source>
</reference>
<dbReference type="SUPFAM" id="SSF56784">
    <property type="entry name" value="HAD-like"/>
    <property type="match status" value="1"/>
</dbReference>
<evidence type="ECO:0000256" key="11">
    <source>
        <dbReference type="ARBA" id="ARBA00031693"/>
    </source>
</evidence>
<dbReference type="NCBIfam" id="TIGR00338">
    <property type="entry name" value="serB"/>
    <property type="match status" value="1"/>
</dbReference>
<keyword evidence="8" id="KW-0378">Hydrolase</keyword>
<comment type="cofactor">
    <cofactor evidence="1">
        <name>Mg(2+)</name>
        <dbReference type="ChEBI" id="CHEBI:18420"/>
    </cofactor>
</comment>
<dbReference type="GO" id="GO:0005737">
    <property type="term" value="C:cytoplasm"/>
    <property type="evidence" value="ECO:0007669"/>
    <property type="project" value="TreeGrafter"/>
</dbReference>
<feature type="domain" description="Phosphoserine phosphatase N-terminal" evidence="15">
    <location>
        <begin position="32"/>
        <end position="94"/>
    </location>
</feature>
<evidence type="ECO:0000256" key="4">
    <source>
        <dbReference type="ARBA" id="ARBA00012640"/>
    </source>
</evidence>
<dbReference type="NCBIfam" id="NF008350">
    <property type="entry name" value="PRK11133.1"/>
    <property type="match status" value="1"/>
</dbReference>
<dbReference type="InterPro" id="IPR041449">
    <property type="entry name" value="SerB_N"/>
</dbReference>
<dbReference type="InterPro" id="IPR036412">
    <property type="entry name" value="HAD-like_sf"/>
</dbReference>